<evidence type="ECO:0000256" key="3">
    <source>
        <dbReference type="ARBA" id="ARBA00022737"/>
    </source>
</evidence>
<comment type="function">
    <text evidence="6">Component of a complex that catalyzes the oxidation of glycolate to glyoxylate.</text>
</comment>
<dbReference type="GO" id="GO:0019154">
    <property type="term" value="F:glycolate dehydrogenase activity"/>
    <property type="evidence" value="ECO:0007669"/>
    <property type="project" value="UniProtKB-EC"/>
</dbReference>
<dbReference type="InterPro" id="IPR009051">
    <property type="entry name" value="Helical_ferredxn"/>
</dbReference>
<keyword evidence="5 6" id="KW-0411">Iron-sulfur</keyword>
<evidence type="ECO:0000256" key="4">
    <source>
        <dbReference type="ARBA" id="ARBA00023004"/>
    </source>
</evidence>
<evidence type="ECO:0000256" key="1">
    <source>
        <dbReference type="ARBA" id="ARBA00022485"/>
    </source>
</evidence>
<keyword evidence="2 6" id="KW-0479">Metal-binding</keyword>
<dbReference type="InterPro" id="IPR012257">
    <property type="entry name" value="Glc_ox_4Fe-4S"/>
</dbReference>
<keyword evidence="6" id="KW-0249">Electron transport</keyword>
<keyword evidence="3" id="KW-0677">Repeat</keyword>
<feature type="domain" description="4Fe-4S ferredoxin-type" evidence="7">
    <location>
        <begin position="63"/>
        <end position="96"/>
    </location>
</feature>
<evidence type="ECO:0000313" key="8">
    <source>
        <dbReference type="EMBL" id="OSK92723.1"/>
    </source>
</evidence>
<dbReference type="AlphaFoldDB" id="A0A1X3IXJ3"/>
<dbReference type="PANTHER" id="PTHR32479">
    <property type="entry name" value="GLYCOLATE OXIDASE IRON-SULFUR SUBUNIT"/>
    <property type="match status" value="1"/>
</dbReference>
<evidence type="ECO:0000313" key="9">
    <source>
        <dbReference type="Proteomes" id="UP000193942"/>
    </source>
</evidence>
<dbReference type="InterPro" id="IPR004017">
    <property type="entry name" value="Cys_rich_dom"/>
</dbReference>
<evidence type="ECO:0000256" key="5">
    <source>
        <dbReference type="ARBA" id="ARBA00023014"/>
    </source>
</evidence>
<dbReference type="PROSITE" id="PS51379">
    <property type="entry name" value="4FE4S_FER_2"/>
    <property type="match status" value="2"/>
</dbReference>
<keyword evidence="1 6" id="KW-0004">4Fe-4S</keyword>
<accession>A0A1X3IXJ3</accession>
<dbReference type="PANTHER" id="PTHR32479:SF17">
    <property type="entry name" value="GLYCOLATE OXIDASE IRON-SULFUR SUBUNIT"/>
    <property type="match status" value="1"/>
</dbReference>
<gene>
    <name evidence="8" type="ORF">ECXG_01234</name>
</gene>
<organism evidence="8 9">
    <name type="scientific">Escherichia coli TA447</name>
    <dbReference type="NCBI Taxonomy" id="656447"/>
    <lineage>
        <taxon>Bacteria</taxon>
        <taxon>Pseudomonadati</taxon>
        <taxon>Pseudomonadota</taxon>
        <taxon>Gammaproteobacteria</taxon>
        <taxon>Enterobacterales</taxon>
        <taxon>Enterobacteriaceae</taxon>
        <taxon>Escherichia</taxon>
    </lineage>
</organism>
<dbReference type="Gene3D" id="1.10.1060.10">
    <property type="entry name" value="Alpha-helical ferredoxin"/>
    <property type="match status" value="1"/>
</dbReference>
<protein>
    <recommendedName>
        <fullName evidence="6">Glycolate oxidase iron-sulfur subunit</fullName>
        <ecNumber evidence="6">1.1.99.14</ecNumber>
    </recommendedName>
</protein>
<evidence type="ECO:0000256" key="2">
    <source>
        <dbReference type="ARBA" id="ARBA00022723"/>
    </source>
</evidence>
<dbReference type="SUPFAM" id="SSF54862">
    <property type="entry name" value="4Fe-4S ferredoxins"/>
    <property type="match status" value="1"/>
</dbReference>
<dbReference type="EMBL" id="ADIZ01000031">
    <property type="protein sequence ID" value="OSK92723.1"/>
    <property type="molecule type" value="Genomic_DNA"/>
</dbReference>
<dbReference type="FunFam" id="1.10.1060.10:FF:000012">
    <property type="entry name" value="Glycolate oxidase iron-sulfur subunit"/>
    <property type="match status" value="1"/>
</dbReference>
<feature type="domain" description="4Fe-4S ferredoxin-type" evidence="7">
    <location>
        <begin position="115"/>
        <end position="144"/>
    </location>
</feature>
<reference evidence="8 9" key="1">
    <citation type="submission" date="2010-04" db="EMBL/GenBank/DDBJ databases">
        <title>The Genome Sequence of Escherichia coli TA447.</title>
        <authorList>
            <consortium name="The Broad Institute Genome Sequencing Platform"/>
            <consortium name="The Broad Institute Genome Sequencing Center for Infectious Disease"/>
            <person name="Feldgarden M."/>
            <person name="Gordon D.M."/>
            <person name="Johnson J.R."/>
            <person name="Johnston B.D."/>
            <person name="Young S."/>
            <person name="Zeng Q."/>
            <person name="Koehrsen M."/>
            <person name="Alvarado L."/>
            <person name="Berlin A.M."/>
            <person name="Borenstein D."/>
            <person name="Chapman S.B."/>
            <person name="Chen Z."/>
            <person name="Engels R."/>
            <person name="Freedman E."/>
            <person name="Gellesch M."/>
            <person name="Goldberg J."/>
            <person name="Griggs A."/>
            <person name="Gujja S."/>
            <person name="Heilman E.R."/>
            <person name="Heiman D.I."/>
            <person name="Hepburn T.A."/>
            <person name="Howarth C."/>
            <person name="Jen D."/>
            <person name="Larson L."/>
            <person name="Mehta T."/>
            <person name="Park D."/>
            <person name="Pearson M."/>
            <person name="Richards J."/>
            <person name="Roberts A."/>
            <person name="Saif S."/>
            <person name="Shea T.D."/>
            <person name="Shenoy N."/>
            <person name="Sisk P."/>
            <person name="Stolte C."/>
            <person name="Sykes S.N."/>
            <person name="Walk T."/>
            <person name="White J."/>
            <person name="Yandava C."/>
            <person name="Haas B."/>
            <person name="Henn M.R."/>
            <person name="Nusbaum C."/>
            <person name="Birren B."/>
        </authorList>
    </citation>
    <scope>NUCLEOTIDE SEQUENCE [LARGE SCALE GENOMIC DNA]</scope>
    <source>
        <strain evidence="8 9">TA447</strain>
    </source>
</reference>
<dbReference type="NCBIfam" id="NF008434">
    <property type="entry name" value="PRK11274.1"/>
    <property type="match status" value="1"/>
</dbReference>
<comment type="catalytic activity">
    <reaction evidence="6">
        <text>glycolate + A = glyoxylate + AH2</text>
        <dbReference type="Rhea" id="RHEA:21264"/>
        <dbReference type="ChEBI" id="CHEBI:13193"/>
        <dbReference type="ChEBI" id="CHEBI:17499"/>
        <dbReference type="ChEBI" id="CHEBI:29805"/>
        <dbReference type="ChEBI" id="CHEBI:36655"/>
        <dbReference type="EC" id="1.1.99.14"/>
    </reaction>
</comment>
<proteinExistence type="predicted"/>
<name>A0A1X3IXJ3_ECOLX</name>
<evidence type="ECO:0000256" key="6">
    <source>
        <dbReference type="PIRNR" id="PIRNR000139"/>
    </source>
</evidence>
<keyword evidence="6" id="KW-0813">Transport</keyword>
<evidence type="ECO:0000259" key="7">
    <source>
        <dbReference type="PROSITE" id="PS51379"/>
    </source>
</evidence>
<dbReference type="GO" id="GO:0046872">
    <property type="term" value="F:metal ion binding"/>
    <property type="evidence" value="ECO:0007669"/>
    <property type="project" value="UniProtKB-UniRule"/>
</dbReference>
<dbReference type="Proteomes" id="UP000193942">
    <property type="component" value="Unassembled WGS sequence"/>
</dbReference>
<dbReference type="PROSITE" id="PS00198">
    <property type="entry name" value="4FE4S_FER_1"/>
    <property type="match status" value="1"/>
</dbReference>
<comment type="catalytic activity">
    <reaction evidence="6">
        <text>(R)-lactate + A = pyruvate + AH2</text>
        <dbReference type="Rhea" id="RHEA:15089"/>
        <dbReference type="ChEBI" id="CHEBI:13193"/>
        <dbReference type="ChEBI" id="CHEBI:15361"/>
        <dbReference type="ChEBI" id="CHEBI:16004"/>
        <dbReference type="ChEBI" id="CHEBI:17499"/>
    </reaction>
</comment>
<dbReference type="Pfam" id="PF13183">
    <property type="entry name" value="Fer4_8"/>
    <property type="match status" value="1"/>
</dbReference>
<comment type="cofactor">
    <cofactor evidence="6">
        <name>[4Fe-4S] cluster</name>
        <dbReference type="ChEBI" id="CHEBI:49883"/>
    </cofactor>
    <text evidence="6">Binds 2 [4Fe-4S] clusters.</text>
</comment>
<sequence>MRPALVPEMVALPRYRLLYSAITSSLNSSSTLAACLTPVACTRNFEEQAMQTQLTEEMRQNARALEADSILRACVHCGFCTATCPTYQLLGDELDGPRGRIYLIKQVLEGNEVTLKTQEHLDRCLTCRNCETTCPSGVRYHNLLDIGRDIVEQKVKRPLPERILREGLRQVVPRPAVFRALTQVGLVLRPFLPEQVRAKLPAETVKAKPRPPLRHKRRVLMLEGCAQPTLSPNTNAATARVLDRLGISVMPANEAGCCGAVDYHLNAQEKGLARARNNIDAWWPAIEAGAEAILQTASGCGAFVKEYGQMLKNDALYADKARQVSELAVDLVELLREEPLEKLAIRGDKKLAFHCPCTLQHAQKLNGEVEKVLLRLGFTLTDVPDSHLCCGSAGTYALTHPDLARQLRDNKMNALESGKPEMIVTANIGCQTHLASAGRTSVRHWIEIVEQALEKE</sequence>
<dbReference type="PROSITE" id="PS51257">
    <property type="entry name" value="PROKAR_LIPOPROTEIN"/>
    <property type="match status" value="1"/>
</dbReference>
<dbReference type="GO" id="GO:0051539">
    <property type="term" value="F:4 iron, 4 sulfur cluster binding"/>
    <property type="evidence" value="ECO:0007669"/>
    <property type="project" value="UniProtKB-UniRule"/>
</dbReference>
<dbReference type="PIRSF" id="PIRSF000139">
    <property type="entry name" value="Glc_ox_4Fe-4S"/>
    <property type="match status" value="1"/>
</dbReference>
<comment type="caution">
    <text evidence="8">The sequence shown here is derived from an EMBL/GenBank/DDBJ whole genome shotgun (WGS) entry which is preliminary data.</text>
</comment>
<keyword evidence="4 6" id="KW-0408">Iron</keyword>
<dbReference type="InterPro" id="IPR017896">
    <property type="entry name" value="4Fe4S_Fe-S-bd"/>
</dbReference>
<dbReference type="InterPro" id="IPR017900">
    <property type="entry name" value="4Fe4S_Fe_S_CS"/>
</dbReference>
<dbReference type="Pfam" id="PF02754">
    <property type="entry name" value="CCG"/>
    <property type="match status" value="2"/>
</dbReference>
<dbReference type="EC" id="1.1.99.14" evidence="6"/>